<dbReference type="InterPro" id="IPR036291">
    <property type="entry name" value="NAD(P)-bd_dom_sf"/>
</dbReference>
<dbReference type="Gene3D" id="3.40.50.720">
    <property type="entry name" value="NAD(P)-binding Rossmann-like Domain"/>
    <property type="match status" value="1"/>
</dbReference>
<dbReference type="Proteomes" id="UP001148614">
    <property type="component" value="Unassembled WGS sequence"/>
</dbReference>
<gene>
    <name evidence="2" type="ORF">NPX13_g7861</name>
</gene>
<protein>
    <recommendedName>
        <fullName evidence="1">PRISE-like Rossmann-fold domain-containing protein</fullName>
    </recommendedName>
</protein>
<evidence type="ECO:0000313" key="2">
    <source>
        <dbReference type="EMBL" id="KAJ3564393.1"/>
    </source>
</evidence>
<dbReference type="SUPFAM" id="SSF51735">
    <property type="entry name" value="NAD(P)-binding Rossmann-fold domains"/>
    <property type="match status" value="1"/>
</dbReference>
<feature type="domain" description="PRISE-like Rossmann-fold" evidence="1">
    <location>
        <begin position="8"/>
        <end position="413"/>
    </location>
</feature>
<dbReference type="CDD" id="cd08948">
    <property type="entry name" value="5beta-POR_like_SDR_a"/>
    <property type="match status" value="1"/>
</dbReference>
<accession>A0A9W8N9V6</accession>
<sequence>MKETSHHAIVFGASGLIGWAIIDQLLRCYPEAGTFSKITAVTNRPIELSETYWPEPDANRPSLQLVSGVDLRHGDSAALSTSLKQAVKDIDTVTHLFYLVFTSVPDDIEEVAVNRGMFQAVIDAHNLLWQDLKFVIFPGGTRGYGIYAPGGVFTPPLAEAMVNNLPPDYEKTVVYPVYRRILSAASEGRNWTWCEVCPDAIIGFTPNGSQFSLALHWAQYLSLYAHNHGVGPTQQQTGKPAVEVPFPGNTAGASSLFSPVSATTLARFMVYASLHPDICGGGRLFNVADNETPCTYGELWPRLASWFGLVGTGPVENPETGVGSLAVGELPQSDRALAPGEYIARHKDVFAQRGHEKAINGGVSVGSQQLDSVGYWLTFDRHLSLEKLRRTGFKLDRDPVEGWIDSFKMFRQAGLIL</sequence>
<comment type="caution">
    <text evidence="2">The sequence shown here is derived from an EMBL/GenBank/DDBJ whole genome shotgun (WGS) entry which is preliminary data.</text>
</comment>
<dbReference type="AlphaFoldDB" id="A0A9W8N9V6"/>
<dbReference type="PANTHER" id="PTHR32487">
    <property type="entry name" value="3-OXO-DELTA(4,5)-STEROID 5-BETA-REDUCTASE"/>
    <property type="match status" value="1"/>
</dbReference>
<dbReference type="InterPro" id="IPR055222">
    <property type="entry name" value="PRISE-like_Rossmann-fold"/>
</dbReference>
<dbReference type="EMBL" id="JANPWZ010001621">
    <property type="protein sequence ID" value="KAJ3564393.1"/>
    <property type="molecule type" value="Genomic_DNA"/>
</dbReference>
<evidence type="ECO:0000313" key="3">
    <source>
        <dbReference type="Proteomes" id="UP001148614"/>
    </source>
</evidence>
<evidence type="ECO:0000259" key="1">
    <source>
        <dbReference type="Pfam" id="PF22917"/>
    </source>
</evidence>
<keyword evidence="3" id="KW-1185">Reference proteome</keyword>
<name>A0A9W8N9V6_9PEZI</name>
<dbReference type="Pfam" id="PF22917">
    <property type="entry name" value="PRISE"/>
    <property type="match status" value="1"/>
</dbReference>
<dbReference type="VEuPathDB" id="FungiDB:F4678DRAFT_445955"/>
<reference evidence="2" key="1">
    <citation type="submission" date="2022-07" db="EMBL/GenBank/DDBJ databases">
        <title>Genome Sequence of Xylaria arbuscula.</title>
        <authorList>
            <person name="Buettner E."/>
        </authorList>
    </citation>
    <scope>NUCLEOTIDE SEQUENCE</scope>
    <source>
        <strain evidence="2">VT107</strain>
    </source>
</reference>
<organism evidence="2 3">
    <name type="scientific">Xylaria arbuscula</name>
    <dbReference type="NCBI Taxonomy" id="114810"/>
    <lineage>
        <taxon>Eukaryota</taxon>
        <taxon>Fungi</taxon>
        <taxon>Dikarya</taxon>
        <taxon>Ascomycota</taxon>
        <taxon>Pezizomycotina</taxon>
        <taxon>Sordariomycetes</taxon>
        <taxon>Xylariomycetidae</taxon>
        <taxon>Xylariales</taxon>
        <taxon>Xylariaceae</taxon>
        <taxon>Xylaria</taxon>
    </lineage>
</organism>
<proteinExistence type="predicted"/>
<dbReference type="PANTHER" id="PTHR32487:SF4">
    <property type="entry name" value="SIRQ PROTEIN"/>
    <property type="match status" value="1"/>
</dbReference>